<proteinExistence type="predicted"/>
<accession>A0AAD9UU14</accession>
<dbReference type="EMBL" id="JARQWQ010000118">
    <property type="protein sequence ID" value="KAK2549918.1"/>
    <property type="molecule type" value="Genomic_DNA"/>
</dbReference>
<comment type="caution">
    <text evidence="1">The sequence shown here is derived from an EMBL/GenBank/DDBJ whole genome shotgun (WGS) entry which is preliminary data.</text>
</comment>
<name>A0AAD9UU14_ACRCE</name>
<evidence type="ECO:0000313" key="2">
    <source>
        <dbReference type="Proteomes" id="UP001249851"/>
    </source>
</evidence>
<reference evidence="1" key="2">
    <citation type="journal article" date="2023" name="Science">
        <title>Genomic signatures of disease resistance in endangered staghorn corals.</title>
        <authorList>
            <person name="Vollmer S.V."/>
            <person name="Selwyn J.D."/>
            <person name="Despard B.A."/>
            <person name="Roesel C.L."/>
        </authorList>
    </citation>
    <scope>NUCLEOTIDE SEQUENCE</scope>
    <source>
        <strain evidence="1">K2</strain>
    </source>
</reference>
<keyword evidence="2" id="KW-1185">Reference proteome</keyword>
<protein>
    <submittedName>
        <fullName evidence="1">Uncharacterized protein</fullName>
    </submittedName>
</protein>
<dbReference type="Proteomes" id="UP001249851">
    <property type="component" value="Unassembled WGS sequence"/>
</dbReference>
<evidence type="ECO:0000313" key="1">
    <source>
        <dbReference type="EMBL" id="KAK2549918.1"/>
    </source>
</evidence>
<gene>
    <name evidence="1" type="ORF">P5673_029520</name>
</gene>
<sequence length="102" mass="11993">METGRTLIIQGAYKYCFHGFYSPNCSIHLSLKFGKEKVLVHSALAMDCKEYKFSKSFENMLWRKRNYKLYVSYKHVDTGIPLPAISREVSEIFIPDIFKTMR</sequence>
<dbReference type="AlphaFoldDB" id="A0AAD9UU14"/>
<reference evidence="1" key="1">
    <citation type="journal article" date="2023" name="G3 (Bethesda)">
        <title>Whole genome assembly and annotation of the endangered Caribbean coral Acropora cervicornis.</title>
        <authorList>
            <person name="Selwyn J.D."/>
            <person name="Vollmer S.V."/>
        </authorList>
    </citation>
    <scope>NUCLEOTIDE SEQUENCE</scope>
    <source>
        <strain evidence="1">K2</strain>
    </source>
</reference>
<organism evidence="1 2">
    <name type="scientific">Acropora cervicornis</name>
    <name type="common">Staghorn coral</name>
    <dbReference type="NCBI Taxonomy" id="6130"/>
    <lineage>
        <taxon>Eukaryota</taxon>
        <taxon>Metazoa</taxon>
        <taxon>Cnidaria</taxon>
        <taxon>Anthozoa</taxon>
        <taxon>Hexacorallia</taxon>
        <taxon>Scleractinia</taxon>
        <taxon>Astrocoeniina</taxon>
        <taxon>Acroporidae</taxon>
        <taxon>Acropora</taxon>
    </lineage>
</organism>